<dbReference type="GO" id="GO:0008859">
    <property type="term" value="F:exoribonuclease II activity"/>
    <property type="evidence" value="ECO:0007669"/>
    <property type="project" value="UniProtKB-UniRule"/>
</dbReference>
<dbReference type="KEGG" id="mco:MCJ_006630"/>
<dbReference type="InterPro" id="IPR003029">
    <property type="entry name" value="S1_domain"/>
</dbReference>
<keyword evidence="4 7" id="KW-0378">Hydrolase</keyword>
<dbReference type="InterPro" id="IPR004476">
    <property type="entry name" value="RNase_II/RNase_R"/>
</dbReference>
<evidence type="ECO:0000256" key="3">
    <source>
        <dbReference type="ARBA" id="ARBA00022722"/>
    </source>
</evidence>
<dbReference type="HAMAP" id="MF_01895">
    <property type="entry name" value="RNase_R"/>
    <property type="match status" value="1"/>
</dbReference>
<dbReference type="InterPro" id="IPR050180">
    <property type="entry name" value="RNR_Ribonuclease"/>
</dbReference>
<dbReference type="SMART" id="SM00316">
    <property type="entry name" value="S1"/>
    <property type="match status" value="1"/>
</dbReference>
<dbReference type="InterPro" id="IPR011805">
    <property type="entry name" value="RNase_R"/>
</dbReference>
<dbReference type="PANTHER" id="PTHR23355">
    <property type="entry name" value="RIBONUCLEASE"/>
    <property type="match status" value="1"/>
</dbReference>
<dbReference type="SUPFAM" id="SSF50249">
    <property type="entry name" value="Nucleic acid-binding proteins"/>
    <property type="match status" value="3"/>
</dbReference>
<keyword evidence="10" id="KW-1185">Reference proteome</keyword>
<dbReference type="EC" id="3.1.13.1" evidence="7"/>
<evidence type="ECO:0000256" key="6">
    <source>
        <dbReference type="ARBA" id="ARBA00022884"/>
    </source>
</evidence>
<evidence type="ECO:0000259" key="8">
    <source>
        <dbReference type="PROSITE" id="PS50126"/>
    </source>
</evidence>
<dbReference type="NCBIfam" id="TIGR02063">
    <property type="entry name" value="RNase_R"/>
    <property type="match status" value="1"/>
</dbReference>
<dbReference type="eggNOG" id="COG0557">
    <property type="taxonomic scope" value="Bacteria"/>
</dbReference>
<dbReference type="HOGENOM" id="CLU_002333_4_1_14"/>
<comment type="function">
    <text evidence="7">3'-5' exoribonuclease that releases 5'-nucleoside monophosphates and is involved in maturation of structured RNAs.</text>
</comment>
<dbReference type="SMART" id="SM00955">
    <property type="entry name" value="RNB"/>
    <property type="match status" value="1"/>
</dbReference>
<evidence type="ECO:0000256" key="7">
    <source>
        <dbReference type="HAMAP-Rule" id="MF_01895"/>
    </source>
</evidence>
<sequence>MFIPDQILCKFLTQPKTFIEITKNFNIPYNKNYTITNQISKLIENFVVFKLPDGRYHCPVFLESKVGIYRSKQATFGFVEDKDNPQSENNIFVPAKFSANSLEGDEVRVNIYKDSLKPEQKYGVITKILHRNLKFLIGKIVENGTFLDFEPINLNTKVLFRWQNPSMTSSLKSGDFVKVKIVDYQKRILKISLIQKIGHESEHFLNVKIPIIDSGVSTIFNEEVIQESKQIPQEIKSIDPDRIDLRNEVVITIDGDDTKDFDDAISIETKENNYILKVHIADVSYYVTEDSALDLEAKARGTSIYLPHIVIPMLPESLSNGICSLNPNVDRYTITMEALIDKNGQNLSVKIYPSVIRSYKRLTYHQVNEFFDNKLSFGDPKLENLLKNALKLGQILRKYKENQGYVDLEIDESKIILDEQGYTERIEIKERGLSENIIEDFMVRANENVSKYLADHNFPNLYRVHNKPDSQRILQLNQIIKNLGLEIQIPYNVDSKSFADFVNQIKNKQNDNFIKIAILRTMQKAIYSDVNEGHFGLASKFYSHFTSPIRRYPDLILHRIIRHFIFNKNTDITHFNNILAIEASSTTELEQKAFVLERKIVGIKKAEYINKHIGKSFNAQINSILKFGFFVEIEGIFDALVGVKSLPDNDEDVYNVSEDGFSISNSKFEFKLGQIVNVTITEVDTWNGKVSAKINI</sequence>
<dbReference type="Pfam" id="PF00773">
    <property type="entry name" value="RNB"/>
    <property type="match status" value="1"/>
</dbReference>
<dbReference type="InterPro" id="IPR022966">
    <property type="entry name" value="RNase_II/R_CS"/>
</dbReference>
<dbReference type="Pfam" id="PF00575">
    <property type="entry name" value="S1"/>
    <property type="match status" value="1"/>
</dbReference>
<dbReference type="Gene3D" id="2.40.50.140">
    <property type="entry name" value="Nucleic acid-binding proteins"/>
    <property type="match status" value="2"/>
</dbReference>
<feature type="domain" description="S1 motif" evidence="8">
    <location>
        <begin position="614"/>
        <end position="695"/>
    </location>
</feature>
<organism evidence="9 10">
    <name type="scientific">Mesomycoplasma conjunctivae (strain ATCC 25834 / NCTC 10147 / HRC/581)</name>
    <name type="common">Mycoplasma conjunctivae</name>
    <dbReference type="NCBI Taxonomy" id="572263"/>
    <lineage>
        <taxon>Bacteria</taxon>
        <taxon>Bacillati</taxon>
        <taxon>Mycoplasmatota</taxon>
        <taxon>Mycoplasmoidales</taxon>
        <taxon>Metamycoplasmataceae</taxon>
        <taxon>Mesomycoplasma</taxon>
    </lineage>
</organism>
<dbReference type="Proteomes" id="UP000001491">
    <property type="component" value="Chromosome"/>
</dbReference>
<dbReference type="NCBIfam" id="TIGR00358">
    <property type="entry name" value="3_prime_RNase"/>
    <property type="match status" value="1"/>
</dbReference>
<comment type="subcellular location">
    <subcellularLocation>
        <location evidence="7">Cytoplasm</location>
    </subcellularLocation>
</comment>
<dbReference type="AlphaFoldDB" id="C5J794"/>
<protein>
    <recommendedName>
        <fullName evidence="7">Ribonuclease R</fullName>
        <shortName evidence="7">RNase R</shortName>
        <ecNumber evidence="7">3.1.13.1</ecNumber>
    </recommendedName>
</protein>
<dbReference type="PROSITE" id="PS01175">
    <property type="entry name" value="RIBONUCLEASE_II"/>
    <property type="match status" value="1"/>
</dbReference>
<evidence type="ECO:0000256" key="4">
    <source>
        <dbReference type="ARBA" id="ARBA00022801"/>
    </source>
</evidence>
<dbReference type="EMBL" id="FM864216">
    <property type="protein sequence ID" value="CAT05357.1"/>
    <property type="molecule type" value="Genomic_DNA"/>
</dbReference>
<dbReference type="GO" id="GO:0005829">
    <property type="term" value="C:cytosol"/>
    <property type="evidence" value="ECO:0007669"/>
    <property type="project" value="TreeGrafter"/>
</dbReference>
<evidence type="ECO:0000256" key="1">
    <source>
        <dbReference type="ARBA" id="ARBA00001849"/>
    </source>
</evidence>
<dbReference type="GO" id="GO:0006402">
    <property type="term" value="P:mRNA catabolic process"/>
    <property type="evidence" value="ECO:0007669"/>
    <property type="project" value="TreeGrafter"/>
</dbReference>
<keyword evidence="2 7" id="KW-0963">Cytoplasm</keyword>
<keyword evidence="5 7" id="KW-0269">Exonuclease</keyword>
<gene>
    <name evidence="9" type="primary">vacB</name>
    <name evidence="7" type="synonym">rnr</name>
    <name evidence="9" type="ordered locus">MCJ_006630</name>
</gene>
<evidence type="ECO:0000313" key="9">
    <source>
        <dbReference type="EMBL" id="CAT05357.1"/>
    </source>
</evidence>
<accession>C5J794</accession>
<dbReference type="PANTHER" id="PTHR23355:SF9">
    <property type="entry name" value="DIS3-LIKE EXONUCLEASE 2"/>
    <property type="match status" value="1"/>
</dbReference>
<reference evidence="10" key="1">
    <citation type="journal article" date="2009" name="BMC Bioinformatics">
        <title>The Mycoplasma conjunctivae genome sequencing, annotation and analysis.</title>
        <authorList>
            <person name="Calderon-Copete S.P."/>
            <person name="Wigger G."/>
            <person name="Wunderlin C."/>
            <person name="Schmidheini T."/>
            <person name="Frey J."/>
            <person name="Quail M.A."/>
            <person name="Falquet L."/>
        </authorList>
    </citation>
    <scope>NUCLEOTIDE SEQUENCE [LARGE SCALE GENOMIC DNA]</scope>
    <source>
        <strain evidence="10">ATCC 25834 / NCTC 10147 / HRC/581</strain>
    </source>
</reference>
<comment type="catalytic activity">
    <reaction evidence="1 7">
        <text>Exonucleolytic cleavage in the 3'- to 5'-direction to yield nucleoside 5'-phosphates.</text>
        <dbReference type="EC" id="3.1.13.1"/>
    </reaction>
</comment>
<keyword evidence="6 7" id="KW-0694">RNA-binding</keyword>
<dbReference type="InterPro" id="IPR012340">
    <property type="entry name" value="NA-bd_OB-fold"/>
</dbReference>
<dbReference type="PROSITE" id="PS50126">
    <property type="entry name" value="S1"/>
    <property type="match status" value="1"/>
</dbReference>
<evidence type="ECO:0000256" key="2">
    <source>
        <dbReference type="ARBA" id="ARBA00022490"/>
    </source>
</evidence>
<evidence type="ECO:0000313" key="10">
    <source>
        <dbReference type="Proteomes" id="UP000001491"/>
    </source>
</evidence>
<dbReference type="InterPro" id="IPR001900">
    <property type="entry name" value="RNase_II/R"/>
</dbReference>
<keyword evidence="3 7" id="KW-0540">Nuclease</keyword>
<proteinExistence type="inferred from homology"/>
<dbReference type="GO" id="GO:0003723">
    <property type="term" value="F:RNA binding"/>
    <property type="evidence" value="ECO:0007669"/>
    <property type="project" value="UniProtKB-UniRule"/>
</dbReference>
<name>C5J794_MESCH</name>
<evidence type="ECO:0000256" key="5">
    <source>
        <dbReference type="ARBA" id="ARBA00022839"/>
    </source>
</evidence>
<comment type="similarity">
    <text evidence="7">Belongs to the RNR ribonuclease family. RNase R subfamily.</text>
</comment>